<keyword evidence="1" id="KW-0732">Signal</keyword>
<evidence type="ECO:0000313" key="2">
    <source>
        <dbReference type="EMBL" id="PKR50439.1"/>
    </source>
</evidence>
<feature type="signal peptide" evidence="1">
    <location>
        <begin position="1"/>
        <end position="30"/>
    </location>
</feature>
<proteinExistence type="predicted"/>
<dbReference type="AlphaFoldDB" id="A0A2N3KIQ5"/>
<sequence length="77" mass="8579">MIQTYLGIKKMKLRLMVALALLVVSGCTNTRDDMEVIGTGRGIDDYKVSPCACRSLENVPPTDKDIQAIKRWRVPNA</sequence>
<accession>A0A2N3KIQ5</accession>
<gene>
    <name evidence="2" type="ORF">COO20_21440</name>
</gene>
<organism evidence="2 3">
    <name type="scientific">Thalassospira marina</name>
    <dbReference type="NCBI Taxonomy" id="2048283"/>
    <lineage>
        <taxon>Bacteria</taxon>
        <taxon>Pseudomonadati</taxon>
        <taxon>Pseudomonadota</taxon>
        <taxon>Alphaproteobacteria</taxon>
        <taxon>Rhodospirillales</taxon>
        <taxon>Thalassospiraceae</taxon>
        <taxon>Thalassospira</taxon>
    </lineage>
</organism>
<reference evidence="2 3" key="1">
    <citation type="submission" date="2017-09" db="EMBL/GenBank/DDBJ databases">
        <title>Biodiversity and function of Thalassospira species in the particle-attached aromatic-hydrocarbon-degrading consortia from the surface seawater of the South China Sea.</title>
        <authorList>
            <person name="Dong C."/>
            <person name="Liu R."/>
            <person name="Shao Z."/>
        </authorList>
    </citation>
    <scope>NUCLEOTIDE SEQUENCE [LARGE SCALE GENOMIC DNA]</scope>
    <source>
        <strain evidence="2 3">CSC1P2</strain>
    </source>
</reference>
<dbReference type="Proteomes" id="UP000233597">
    <property type="component" value="Unassembled WGS sequence"/>
</dbReference>
<feature type="chain" id="PRO_5014852614" evidence="1">
    <location>
        <begin position="31"/>
        <end position="77"/>
    </location>
</feature>
<protein>
    <submittedName>
        <fullName evidence="2">Uncharacterized protein</fullName>
    </submittedName>
</protein>
<dbReference type="EMBL" id="NWTK01000017">
    <property type="protein sequence ID" value="PKR50439.1"/>
    <property type="molecule type" value="Genomic_DNA"/>
</dbReference>
<name>A0A2N3KIQ5_9PROT</name>
<evidence type="ECO:0000256" key="1">
    <source>
        <dbReference type="SAM" id="SignalP"/>
    </source>
</evidence>
<evidence type="ECO:0000313" key="3">
    <source>
        <dbReference type="Proteomes" id="UP000233597"/>
    </source>
</evidence>
<comment type="caution">
    <text evidence="2">The sequence shown here is derived from an EMBL/GenBank/DDBJ whole genome shotgun (WGS) entry which is preliminary data.</text>
</comment>